<dbReference type="EMBL" id="CP048877">
    <property type="protein sequence ID" value="QIJ72320.1"/>
    <property type="molecule type" value="Genomic_DNA"/>
</dbReference>
<dbReference type="KEGG" id="tav:G4V39_08565"/>
<dbReference type="AlphaFoldDB" id="A0A6G7PXH9"/>
<proteinExistence type="predicted"/>
<dbReference type="Pfam" id="PF05258">
    <property type="entry name" value="DciA"/>
    <property type="match status" value="1"/>
</dbReference>
<protein>
    <submittedName>
        <fullName evidence="1">DUF721 domain-containing protein</fullName>
    </submittedName>
</protein>
<dbReference type="PANTHER" id="PTHR36456:SF1">
    <property type="entry name" value="UPF0232 PROTEIN SCO3875"/>
    <property type="match status" value="1"/>
</dbReference>
<evidence type="ECO:0000313" key="1">
    <source>
        <dbReference type="EMBL" id="QIJ72320.1"/>
    </source>
</evidence>
<name>A0A6G7PXH9_9BACT</name>
<sequence>MEAIGGIIGSLWKTKGWQERLAGRRIWKVWEEAVGPEVARRAQPADFGRGRLTVRVTNSVWMQQLSLQARYLKRSLNRALGEELVKEITFRLGPVRSKTSESRSPVVVPAEVKEALARELAHIEDEDLREAFLRLRIKAWQAKEAQRRKRPSAWEV</sequence>
<dbReference type="Proteomes" id="UP000502179">
    <property type="component" value="Chromosome"/>
</dbReference>
<keyword evidence="2" id="KW-1185">Reference proteome</keyword>
<dbReference type="InterPro" id="IPR007922">
    <property type="entry name" value="DciA-like"/>
</dbReference>
<organism evidence="1 2">
    <name type="scientific">Thermosulfuriphilus ammonigenes</name>
    <dbReference type="NCBI Taxonomy" id="1936021"/>
    <lineage>
        <taxon>Bacteria</taxon>
        <taxon>Pseudomonadati</taxon>
        <taxon>Thermodesulfobacteriota</taxon>
        <taxon>Thermodesulfobacteria</taxon>
        <taxon>Thermodesulfobacteriales</taxon>
        <taxon>Thermodesulfobacteriaceae</taxon>
        <taxon>Thermosulfuriphilus</taxon>
    </lineage>
</organism>
<reference evidence="1 2" key="1">
    <citation type="submission" date="2020-02" db="EMBL/GenBank/DDBJ databases">
        <title>Genome analysis of Thermosulfuriphilus ammonigenes ST65T, an anaerobic thermophilic chemolithoautotrophic bacterium isolated from a deep-sea hydrothermal vent.</title>
        <authorList>
            <person name="Slobodkina G."/>
            <person name="Allioux M."/>
            <person name="Merkel A."/>
            <person name="Alain K."/>
            <person name="Jebbar M."/>
            <person name="Slobodkin A."/>
        </authorList>
    </citation>
    <scope>NUCLEOTIDE SEQUENCE [LARGE SCALE GENOMIC DNA]</scope>
    <source>
        <strain evidence="1 2">ST65</strain>
    </source>
</reference>
<dbReference type="RefSeq" id="WP_166032538.1">
    <property type="nucleotide sequence ID" value="NZ_CP048877.1"/>
</dbReference>
<accession>A0A6G7PXH9</accession>
<evidence type="ECO:0000313" key="2">
    <source>
        <dbReference type="Proteomes" id="UP000502179"/>
    </source>
</evidence>
<gene>
    <name evidence="1" type="ORF">G4V39_08565</name>
</gene>
<dbReference type="PANTHER" id="PTHR36456">
    <property type="entry name" value="UPF0232 PROTEIN SCO3875"/>
    <property type="match status" value="1"/>
</dbReference>